<protein>
    <submittedName>
        <fullName evidence="1">35529_t:CDS:1</fullName>
    </submittedName>
</protein>
<keyword evidence="2" id="KW-1185">Reference proteome</keyword>
<sequence length="59" mass="7062">KQTYSEYGFCDPHARKHHKREQYYWKKQAKLASAEATKQMQKDKHLDIEFGTQTSAEMQ</sequence>
<name>A0ACA9R9N8_9GLOM</name>
<gene>
    <name evidence="1" type="ORF">RPERSI_LOCUS17808</name>
</gene>
<feature type="non-terminal residue" evidence="1">
    <location>
        <position position="1"/>
    </location>
</feature>
<proteinExistence type="predicted"/>
<dbReference type="EMBL" id="CAJVQC010046127">
    <property type="protein sequence ID" value="CAG8782521.1"/>
    <property type="molecule type" value="Genomic_DNA"/>
</dbReference>
<accession>A0ACA9R9N8</accession>
<evidence type="ECO:0000313" key="1">
    <source>
        <dbReference type="EMBL" id="CAG8782521.1"/>
    </source>
</evidence>
<organism evidence="1 2">
    <name type="scientific">Racocetra persica</name>
    <dbReference type="NCBI Taxonomy" id="160502"/>
    <lineage>
        <taxon>Eukaryota</taxon>
        <taxon>Fungi</taxon>
        <taxon>Fungi incertae sedis</taxon>
        <taxon>Mucoromycota</taxon>
        <taxon>Glomeromycotina</taxon>
        <taxon>Glomeromycetes</taxon>
        <taxon>Diversisporales</taxon>
        <taxon>Gigasporaceae</taxon>
        <taxon>Racocetra</taxon>
    </lineage>
</organism>
<dbReference type="Proteomes" id="UP000789920">
    <property type="component" value="Unassembled WGS sequence"/>
</dbReference>
<evidence type="ECO:0000313" key="2">
    <source>
        <dbReference type="Proteomes" id="UP000789920"/>
    </source>
</evidence>
<comment type="caution">
    <text evidence="1">The sequence shown here is derived from an EMBL/GenBank/DDBJ whole genome shotgun (WGS) entry which is preliminary data.</text>
</comment>
<reference evidence="1" key="1">
    <citation type="submission" date="2021-06" db="EMBL/GenBank/DDBJ databases">
        <authorList>
            <person name="Kallberg Y."/>
            <person name="Tangrot J."/>
            <person name="Rosling A."/>
        </authorList>
    </citation>
    <scope>NUCLEOTIDE SEQUENCE</scope>
    <source>
        <strain evidence="1">MA461A</strain>
    </source>
</reference>